<accession>A0ACC2CFU3</accession>
<dbReference type="EMBL" id="CM055101">
    <property type="protein sequence ID" value="KAJ7540557.1"/>
    <property type="molecule type" value="Genomic_DNA"/>
</dbReference>
<dbReference type="Proteomes" id="UP001162992">
    <property type="component" value="Chromosome 10"/>
</dbReference>
<reference evidence="2" key="1">
    <citation type="journal article" date="2024" name="Proc. Natl. Acad. Sci. U.S.A.">
        <title>Extraordinary preservation of gene collinearity over three hundred million years revealed in homosporous lycophytes.</title>
        <authorList>
            <person name="Li C."/>
            <person name="Wickell D."/>
            <person name="Kuo L.Y."/>
            <person name="Chen X."/>
            <person name="Nie B."/>
            <person name="Liao X."/>
            <person name="Peng D."/>
            <person name="Ji J."/>
            <person name="Jenkins J."/>
            <person name="Williams M."/>
            <person name="Shu S."/>
            <person name="Plott C."/>
            <person name="Barry K."/>
            <person name="Rajasekar S."/>
            <person name="Grimwood J."/>
            <person name="Han X."/>
            <person name="Sun S."/>
            <person name="Hou Z."/>
            <person name="He W."/>
            <person name="Dai G."/>
            <person name="Sun C."/>
            <person name="Schmutz J."/>
            <person name="Leebens-Mack J.H."/>
            <person name="Li F.W."/>
            <person name="Wang L."/>
        </authorList>
    </citation>
    <scope>NUCLEOTIDE SEQUENCE [LARGE SCALE GENOMIC DNA]</scope>
    <source>
        <strain evidence="2">cv. PW_Plant_1</strain>
    </source>
</reference>
<name>A0ACC2CFU3_DIPCM</name>
<evidence type="ECO:0000313" key="2">
    <source>
        <dbReference type="Proteomes" id="UP001162992"/>
    </source>
</evidence>
<organism evidence="1 2">
    <name type="scientific">Diphasiastrum complanatum</name>
    <name type="common">Issler's clubmoss</name>
    <name type="synonym">Lycopodium complanatum</name>
    <dbReference type="NCBI Taxonomy" id="34168"/>
    <lineage>
        <taxon>Eukaryota</taxon>
        <taxon>Viridiplantae</taxon>
        <taxon>Streptophyta</taxon>
        <taxon>Embryophyta</taxon>
        <taxon>Tracheophyta</taxon>
        <taxon>Lycopodiopsida</taxon>
        <taxon>Lycopodiales</taxon>
        <taxon>Lycopodiaceae</taxon>
        <taxon>Lycopodioideae</taxon>
        <taxon>Diphasiastrum</taxon>
    </lineage>
</organism>
<sequence length="123" mass="13935">MEWRAKLDIIRRTDLKSLIKPPETSQVLLQDEAEKDRSSIPAILNMYAKGKPSLTTISPHAAIENQILQYVSQPTDFAECTNVDAKRIEMESLSLGERVVNHQRKHSVFQPADFQIPPGQPQI</sequence>
<evidence type="ECO:0000313" key="1">
    <source>
        <dbReference type="EMBL" id="KAJ7540557.1"/>
    </source>
</evidence>
<comment type="caution">
    <text evidence="1">The sequence shown here is derived from an EMBL/GenBank/DDBJ whole genome shotgun (WGS) entry which is preliminary data.</text>
</comment>
<proteinExistence type="predicted"/>
<protein>
    <submittedName>
        <fullName evidence="1">Uncharacterized protein</fullName>
    </submittedName>
</protein>
<keyword evidence="2" id="KW-1185">Reference proteome</keyword>
<gene>
    <name evidence="1" type="ORF">O6H91_10G021300</name>
</gene>